<dbReference type="Proteomes" id="UP000014174">
    <property type="component" value="Unassembled WGS sequence"/>
</dbReference>
<organism evidence="1 2">
    <name type="scientific">Arcticibacter svalbardensis MN12-7</name>
    <dbReference type="NCBI Taxonomy" id="1150600"/>
    <lineage>
        <taxon>Bacteria</taxon>
        <taxon>Pseudomonadati</taxon>
        <taxon>Bacteroidota</taxon>
        <taxon>Sphingobacteriia</taxon>
        <taxon>Sphingobacteriales</taxon>
        <taxon>Sphingobacteriaceae</taxon>
        <taxon>Arcticibacter</taxon>
    </lineage>
</organism>
<evidence type="ECO:0000313" key="2">
    <source>
        <dbReference type="Proteomes" id="UP000014174"/>
    </source>
</evidence>
<dbReference type="STRING" id="1150600.ADIARSV_0881"/>
<proteinExistence type="predicted"/>
<keyword evidence="2" id="KW-1185">Reference proteome</keyword>
<protein>
    <submittedName>
        <fullName evidence="1">Uncharacterized protein</fullName>
    </submittedName>
</protein>
<gene>
    <name evidence="1" type="ORF">ADIARSV_0881</name>
</gene>
<name>R9GW00_9SPHI</name>
<sequence>MLLNFNTKVRLYFLKPLALRPGSMKLKDISGHLKWNVK</sequence>
<comment type="caution">
    <text evidence="1">The sequence shown here is derived from an EMBL/GenBank/DDBJ whole genome shotgun (WGS) entry which is preliminary data.</text>
</comment>
<accession>R9GW00</accession>
<reference evidence="1 2" key="1">
    <citation type="journal article" date="2013" name="Genome Announc.">
        <title>Draft Genome Sequence of Arcticibacter svalbardensis Strain MN12-7T, a Member of the Family Sphingobacteriaceae Isolated from an Arctic Soil Sample.</title>
        <authorList>
            <person name="Shivaji S."/>
            <person name="Ara S."/>
            <person name="Prasad S."/>
            <person name="Manasa B.P."/>
            <person name="Begum Z."/>
            <person name="Singh A."/>
            <person name="Kumar Pinnaka A."/>
        </authorList>
    </citation>
    <scope>NUCLEOTIDE SEQUENCE [LARGE SCALE GENOMIC DNA]</scope>
    <source>
        <strain evidence="1 2">MN12-7</strain>
    </source>
</reference>
<dbReference type="EMBL" id="AQPN01000036">
    <property type="protein sequence ID" value="EOR95931.1"/>
    <property type="molecule type" value="Genomic_DNA"/>
</dbReference>
<evidence type="ECO:0000313" key="1">
    <source>
        <dbReference type="EMBL" id="EOR95931.1"/>
    </source>
</evidence>
<dbReference type="AlphaFoldDB" id="R9GW00"/>